<dbReference type="EC" id="6.3.4.15" evidence="3"/>
<evidence type="ECO:0000259" key="2">
    <source>
        <dbReference type="PROSITE" id="PS51733"/>
    </source>
</evidence>
<dbReference type="InterPro" id="IPR045864">
    <property type="entry name" value="aa-tRNA-synth_II/BPL/LPL"/>
</dbReference>
<dbReference type="Gene3D" id="3.30.930.10">
    <property type="entry name" value="Bira Bifunctional Protein, Domain 2"/>
    <property type="match status" value="1"/>
</dbReference>
<dbReference type="EMBL" id="JAMSKV010000003">
    <property type="protein sequence ID" value="MCQ8277726.1"/>
    <property type="molecule type" value="Genomic_DNA"/>
</dbReference>
<dbReference type="PANTHER" id="PTHR12835:SF5">
    <property type="entry name" value="BIOTIN--PROTEIN LIGASE"/>
    <property type="match status" value="1"/>
</dbReference>
<feature type="domain" description="BPL/LPL catalytic" evidence="2">
    <location>
        <begin position="6"/>
        <end position="188"/>
    </location>
</feature>
<accession>A0ABT1W6F5</accession>
<gene>
    <name evidence="3" type="ORF">NFI95_04610</name>
</gene>
<protein>
    <submittedName>
        <fullName evidence="3">Biotin--[acetyl-CoA-carboxylase] ligase</fullName>
        <ecNumber evidence="3">6.3.4.15</ecNumber>
    </submittedName>
</protein>
<keyword evidence="1 3" id="KW-0436">Ligase</keyword>
<sequence>MTPAARPDRPHRLLGRWRFETYETLGSTNDHCIALAEAGEKEGLAVMARRQTGARGSRGRSWSEPPAGNLALSVLLRPAAMQEPGLWPFVAGLALHDGLEQVSGAALLLKWPNDVLLGDRKLAGILIERGVGPDGHWMVIGFGANLAAAPVLADRIAACLADAGPPPAQEEAAEAVLAALDRWCAVFERDGFAPIREAWLTRAHPIGARLRAALPAASGRDALANRPPVEQREGSFGGIAADGALLLEWSGRLWRIETGEVLLLGDGR</sequence>
<dbReference type="Pfam" id="PF03099">
    <property type="entry name" value="BPL_LplA_LipB"/>
    <property type="match status" value="1"/>
</dbReference>
<name>A0ABT1W6F5_9PROT</name>
<dbReference type="Proteomes" id="UP001524587">
    <property type="component" value="Unassembled WGS sequence"/>
</dbReference>
<dbReference type="InterPro" id="IPR004143">
    <property type="entry name" value="BPL_LPL_catalytic"/>
</dbReference>
<evidence type="ECO:0000313" key="3">
    <source>
        <dbReference type="EMBL" id="MCQ8277726.1"/>
    </source>
</evidence>
<dbReference type="GO" id="GO:0004077">
    <property type="term" value="F:biotin--[biotin carboxyl-carrier protein] ligase activity"/>
    <property type="evidence" value="ECO:0007669"/>
    <property type="project" value="UniProtKB-EC"/>
</dbReference>
<dbReference type="InterPro" id="IPR004408">
    <property type="entry name" value="Biotin_CoA_COase_ligase"/>
</dbReference>
<dbReference type="CDD" id="cd16442">
    <property type="entry name" value="BPL"/>
    <property type="match status" value="1"/>
</dbReference>
<dbReference type="PROSITE" id="PS51733">
    <property type="entry name" value="BPL_LPL_CATALYTIC"/>
    <property type="match status" value="1"/>
</dbReference>
<organism evidence="3 4">
    <name type="scientific">Endosaccharibacter trunci</name>
    <dbReference type="NCBI Taxonomy" id="2812733"/>
    <lineage>
        <taxon>Bacteria</taxon>
        <taxon>Pseudomonadati</taxon>
        <taxon>Pseudomonadota</taxon>
        <taxon>Alphaproteobacteria</taxon>
        <taxon>Acetobacterales</taxon>
        <taxon>Acetobacteraceae</taxon>
        <taxon>Endosaccharibacter</taxon>
    </lineage>
</organism>
<evidence type="ECO:0000313" key="4">
    <source>
        <dbReference type="Proteomes" id="UP001524587"/>
    </source>
</evidence>
<keyword evidence="4" id="KW-1185">Reference proteome</keyword>
<comment type="caution">
    <text evidence="3">The sequence shown here is derived from an EMBL/GenBank/DDBJ whole genome shotgun (WGS) entry which is preliminary data.</text>
</comment>
<dbReference type="SUPFAM" id="SSF55681">
    <property type="entry name" value="Class II aaRS and biotin synthetases"/>
    <property type="match status" value="1"/>
</dbReference>
<proteinExistence type="predicted"/>
<dbReference type="PANTHER" id="PTHR12835">
    <property type="entry name" value="BIOTIN PROTEIN LIGASE"/>
    <property type="match status" value="1"/>
</dbReference>
<reference evidence="3 4" key="1">
    <citation type="submission" date="2022-06" db="EMBL/GenBank/DDBJ databases">
        <title>Endosaccharibacter gen. nov., sp. nov., endophytic bacteria isolated from sugarcane.</title>
        <authorList>
            <person name="Pitiwittayakul N."/>
            <person name="Yukphan P."/>
            <person name="Charoenyingcharoen P."/>
            <person name="Tanasupawat S."/>
        </authorList>
    </citation>
    <scope>NUCLEOTIDE SEQUENCE [LARGE SCALE GENOMIC DNA]</scope>
    <source>
        <strain evidence="3 4">KSS8</strain>
    </source>
</reference>
<dbReference type="RefSeq" id="WP_422863179.1">
    <property type="nucleotide sequence ID" value="NZ_JAMSKV010000003.1"/>
</dbReference>
<evidence type="ECO:0000256" key="1">
    <source>
        <dbReference type="ARBA" id="ARBA00022598"/>
    </source>
</evidence>
<dbReference type="NCBIfam" id="TIGR00121">
    <property type="entry name" value="birA_ligase"/>
    <property type="match status" value="1"/>
</dbReference>